<dbReference type="InterPro" id="IPR011009">
    <property type="entry name" value="Kinase-like_dom_sf"/>
</dbReference>
<dbReference type="CDD" id="cd05154">
    <property type="entry name" value="ACAD10_11_N-like"/>
    <property type="match status" value="1"/>
</dbReference>
<dbReference type="EMBL" id="JACCEW010000009">
    <property type="protein sequence ID" value="NYT39050.1"/>
    <property type="molecule type" value="Genomic_DNA"/>
</dbReference>
<gene>
    <name evidence="2" type="ORF">H0A68_19420</name>
</gene>
<dbReference type="PANTHER" id="PTHR21310:SF57">
    <property type="entry name" value="BLR2944 PROTEIN"/>
    <property type="match status" value="1"/>
</dbReference>
<dbReference type="Gene3D" id="3.90.1200.10">
    <property type="match status" value="1"/>
</dbReference>
<dbReference type="AlphaFoldDB" id="A0A853FJZ5"/>
<reference evidence="2 3" key="1">
    <citation type="submission" date="2020-07" db="EMBL/GenBank/DDBJ databases">
        <title>Taxonomic revisions and descriptions of new bacterial species based on genomic comparisons in the high-G+C-content subgroup of the family Alcaligenaceae.</title>
        <authorList>
            <person name="Szabo A."/>
            <person name="Felfoldi T."/>
        </authorList>
    </citation>
    <scope>NUCLEOTIDE SEQUENCE [LARGE SCALE GENOMIC DNA]</scope>
    <source>
        <strain evidence="2 3">DSM 25264</strain>
    </source>
</reference>
<dbReference type="GO" id="GO:0016740">
    <property type="term" value="F:transferase activity"/>
    <property type="evidence" value="ECO:0007669"/>
    <property type="project" value="UniProtKB-KW"/>
</dbReference>
<dbReference type="InterPro" id="IPR051678">
    <property type="entry name" value="AGP_Transferase"/>
</dbReference>
<keyword evidence="2" id="KW-0808">Transferase</keyword>
<accession>A0A853FJZ5</accession>
<feature type="domain" description="Aminoglycoside phosphotransferase" evidence="1">
    <location>
        <begin position="45"/>
        <end position="256"/>
    </location>
</feature>
<dbReference type="SUPFAM" id="SSF56112">
    <property type="entry name" value="Protein kinase-like (PK-like)"/>
    <property type="match status" value="1"/>
</dbReference>
<evidence type="ECO:0000259" key="1">
    <source>
        <dbReference type="Pfam" id="PF01636"/>
    </source>
</evidence>
<dbReference type="InterPro" id="IPR041726">
    <property type="entry name" value="ACAD10_11_N"/>
</dbReference>
<keyword evidence="3" id="KW-1185">Reference proteome</keyword>
<dbReference type="Pfam" id="PF01636">
    <property type="entry name" value="APH"/>
    <property type="match status" value="1"/>
</dbReference>
<dbReference type="Gene3D" id="3.30.200.20">
    <property type="entry name" value="Phosphorylase Kinase, domain 1"/>
    <property type="match status" value="1"/>
</dbReference>
<dbReference type="OrthoDB" id="179763at2"/>
<dbReference type="Proteomes" id="UP000580517">
    <property type="component" value="Unassembled WGS sequence"/>
</dbReference>
<dbReference type="PANTHER" id="PTHR21310">
    <property type="entry name" value="AMINOGLYCOSIDE PHOSPHOTRANSFERASE-RELATED-RELATED"/>
    <property type="match status" value="1"/>
</dbReference>
<protein>
    <submittedName>
        <fullName evidence="2">Phosphotransferase family protein</fullName>
    </submittedName>
</protein>
<evidence type="ECO:0000313" key="2">
    <source>
        <dbReference type="EMBL" id="NYT39050.1"/>
    </source>
</evidence>
<proteinExistence type="predicted"/>
<dbReference type="InterPro" id="IPR002575">
    <property type="entry name" value="Aminoglycoside_PTrfase"/>
</dbReference>
<organism evidence="2 3">
    <name type="scientific">Allopusillimonas soli</name>
    <dbReference type="NCBI Taxonomy" id="659016"/>
    <lineage>
        <taxon>Bacteria</taxon>
        <taxon>Pseudomonadati</taxon>
        <taxon>Pseudomonadota</taxon>
        <taxon>Betaproteobacteria</taxon>
        <taxon>Burkholderiales</taxon>
        <taxon>Alcaligenaceae</taxon>
        <taxon>Allopusillimonas</taxon>
    </lineage>
</organism>
<name>A0A853FJZ5_9BURK</name>
<comment type="caution">
    <text evidence="2">The sequence shown here is derived from an EMBL/GenBank/DDBJ whole genome shotgun (WGS) entry which is preliminary data.</text>
</comment>
<evidence type="ECO:0000313" key="3">
    <source>
        <dbReference type="Proteomes" id="UP000580517"/>
    </source>
</evidence>
<sequence>MLALAEYVRERTGAKQVRVLAHHRLSGGAIQNNDALTLACTGGQRPGRHELVVRSDAPSGVDASMTRAQEFQVLQCAFHAGVTVPEPLWLCEDDAVMGRAFCVMARVKGTAHARTLVRADMEPGQARSLVRQLGVELARIHSVKPPLQALDFLQMPTGSAALARVHTCRALLARVPEPHPVLEWALNWLEDCAPDGGELTLCHGDFRTGNYMVHEGRITGVLDWEFARWSDPIEDLGWLCARCWRFGAFDKPVGGLGYKADLFEAYTQASGRAPNPDQVLYWEAMASVGWAVIALQQAQRHLSGEQPSLELALTGRIVPEMELDLLHYMAMLGGAH</sequence>